<evidence type="ECO:0000313" key="4">
    <source>
        <dbReference type="EMBL" id="QCQ22554.1"/>
    </source>
</evidence>
<protein>
    <submittedName>
        <fullName evidence="4">Peptidoglycan-binding protein</fullName>
    </submittedName>
</protein>
<dbReference type="InterPro" id="IPR052026">
    <property type="entry name" value="ExeA_AAA_ATPase_DNA-bind"/>
</dbReference>
<reference evidence="4 5" key="1">
    <citation type="submission" date="2019-05" db="EMBL/GenBank/DDBJ databases">
        <title>The Complete Genome Sequence of the n-alkane-degrading Desulfoglaeba alkanexedens ALDC reveals multiple alkylsuccinate synthase gene clusters.</title>
        <authorList>
            <person name="Callaghan A.V."/>
            <person name="Davidova I.A."/>
            <person name="Duncan K.E."/>
            <person name="Morris B."/>
            <person name="McInerney M.J."/>
        </authorList>
    </citation>
    <scope>NUCLEOTIDE SEQUENCE [LARGE SCALE GENOMIC DNA]</scope>
    <source>
        <strain evidence="4 5">ALDC</strain>
    </source>
</reference>
<keyword evidence="2" id="KW-0472">Membrane</keyword>
<dbReference type="Pfam" id="PF13401">
    <property type="entry name" value="AAA_22"/>
    <property type="match status" value="1"/>
</dbReference>
<evidence type="ECO:0000313" key="5">
    <source>
        <dbReference type="Proteomes" id="UP000298602"/>
    </source>
</evidence>
<dbReference type="InterPro" id="IPR027417">
    <property type="entry name" value="P-loop_NTPase"/>
</dbReference>
<proteinExistence type="predicted"/>
<dbReference type="GO" id="GO:0016887">
    <property type="term" value="F:ATP hydrolysis activity"/>
    <property type="evidence" value="ECO:0007669"/>
    <property type="project" value="InterPro"/>
</dbReference>
<dbReference type="InterPro" id="IPR003593">
    <property type="entry name" value="AAA+_ATPase"/>
</dbReference>
<keyword evidence="2" id="KW-0812">Transmembrane</keyword>
<sequence length="470" mass="52266">MYLDFYGLNREPFHITPDPDFLFLGSSHKEALAAIIYGIQQRKGFIAVTGEVGLGKTTIVRTFLQRYDPERIKTVLVFNANVSFHGLLRVIYQELGLSPPSDEPFEMVQHLHSVLIEEYRAGWNVVLIIDEAQNMPVETLENLRMLSNLESTKDKLIQIALIGQPELEAILARRELRQLRQRIAIRTTLKPLRPSESLDYITHRLSLAGRTKDEPLFSKSALRLVVKYAQGIPRRINILCDNALVTGFGYGRKTISAKIVREVIGDLEGKRKRRFGWAAGSAILLASLAVAVIFWSPYGKAWRRFVGERFAEWIGPQEDAAKPNAIGVPDSGAESHQSDGLHDTLPMLIKPIPPAKVGPSSPHIFPKTFETAEPPSASPPPADPANPKSVLGLDGADRFPFESWPNPPFLGWSGGDAGIGHQMESENRAPRQSAEVFTFPAESERELPPPDPNKIIDWLLERKKADQGGG</sequence>
<evidence type="ECO:0000256" key="1">
    <source>
        <dbReference type="SAM" id="MobiDB-lite"/>
    </source>
</evidence>
<dbReference type="AlphaFoldDB" id="A0A4P8L430"/>
<dbReference type="SUPFAM" id="SSF52540">
    <property type="entry name" value="P-loop containing nucleoside triphosphate hydrolases"/>
    <property type="match status" value="1"/>
</dbReference>
<keyword evidence="5" id="KW-1185">Reference proteome</keyword>
<dbReference type="KEGG" id="dax:FDQ92_10495"/>
<dbReference type="OrthoDB" id="9779230at2"/>
<feature type="domain" description="AAA+ ATPase" evidence="3">
    <location>
        <begin position="42"/>
        <end position="182"/>
    </location>
</feature>
<gene>
    <name evidence="4" type="ORF">FDQ92_10495</name>
</gene>
<dbReference type="Proteomes" id="UP000298602">
    <property type="component" value="Chromosome"/>
</dbReference>
<evidence type="ECO:0000259" key="3">
    <source>
        <dbReference type="SMART" id="SM00382"/>
    </source>
</evidence>
<feature type="region of interest" description="Disordered" evidence="1">
    <location>
        <begin position="366"/>
        <end position="387"/>
    </location>
</feature>
<dbReference type="RefSeq" id="WP_137424826.1">
    <property type="nucleotide sequence ID" value="NZ_CP040098.1"/>
</dbReference>
<dbReference type="EMBL" id="CP040098">
    <property type="protein sequence ID" value="QCQ22554.1"/>
    <property type="molecule type" value="Genomic_DNA"/>
</dbReference>
<feature type="transmembrane region" description="Helical" evidence="2">
    <location>
        <begin position="275"/>
        <end position="295"/>
    </location>
</feature>
<dbReference type="InterPro" id="IPR049945">
    <property type="entry name" value="AAA_22"/>
</dbReference>
<dbReference type="SMART" id="SM00382">
    <property type="entry name" value="AAA"/>
    <property type="match status" value="1"/>
</dbReference>
<dbReference type="PANTHER" id="PTHR35894:SF1">
    <property type="entry name" value="PHOSPHORIBULOKINASE _ URIDINE KINASE FAMILY"/>
    <property type="match status" value="1"/>
</dbReference>
<evidence type="ECO:0000256" key="2">
    <source>
        <dbReference type="SAM" id="Phobius"/>
    </source>
</evidence>
<organism evidence="4 5">
    <name type="scientific">Desulfoglaeba alkanexedens ALDC</name>
    <dbReference type="NCBI Taxonomy" id="980445"/>
    <lineage>
        <taxon>Bacteria</taxon>
        <taxon>Pseudomonadati</taxon>
        <taxon>Thermodesulfobacteriota</taxon>
        <taxon>Syntrophobacteria</taxon>
        <taxon>Syntrophobacterales</taxon>
        <taxon>Syntrophobacteraceae</taxon>
        <taxon>Desulfoglaeba</taxon>
    </lineage>
</organism>
<dbReference type="PANTHER" id="PTHR35894">
    <property type="entry name" value="GENERAL SECRETION PATHWAY PROTEIN A-RELATED"/>
    <property type="match status" value="1"/>
</dbReference>
<accession>A0A4P8L430</accession>
<name>A0A4P8L430_9BACT</name>
<reference evidence="4 5" key="2">
    <citation type="submission" date="2019-05" db="EMBL/GenBank/DDBJ databases">
        <authorList>
            <person name="Suflita J.M."/>
            <person name="Marks C.R."/>
        </authorList>
    </citation>
    <scope>NUCLEOTIDE SEQUENCE [LARGE SCALE GENOMIC DNA]</scope>
    <source>
        <strain evidence="4 5">ALDC</strain>
    </source>
</reference>
<keyword evidence="2" id="KW-1133">Transmembrane helix</keyword>
<dbReference type="Gene3D" id="3.40.50.300">
    <property type="entry name" value="P-loop containing nucleotide triphosphate hydrolases"/>
    <property type="match status" value="1"/>
</dbReference>